<evidence type="ECO:0008006" key="8">
    <source>
        <dbReference type="Google" id="ProtNLM"/>
    </source>
</evidence>
<evidence type="ECO:0000256" key="3">
    <source>
        <dbReference type="ARBA" id="ARBA00022989"/>
    </source>
</evidence>
<keyword evidence="4 5" id="KW-0472">Membrane</keyword>
<evidence type="ECO:0000256" key="5">
    <source>
        <dbReference type="SAM" id="Phobius"/>
    </source>
</evidence>
<gene>
    <name evidence="6" type="ORF">AB6A40_009899</name>
</gene>
<keyword evidence="2 5" id="KW-0812">Transmembrane</keyword>
<keyword evidence="3 5" id="KW-1133">Transmembrane helix</keyword>
<evidence type="ECO:0000256" key="4">
    <source>
        <dbReference type="ARBA" id="ARBA00023136"/>
    </source>
</evidence>
<dbReference type="PANTHER" id="PTHR19282">
    <property type="entry name" value="TETRASPANIN"/>
    <property type="match status" value="1"/>
</dbReference>
<keyword evidence="7" id="KW-1185">Reference proteome</keyword>
<comment type="caution">
    <text evidence="6">The sequence shown here is derived from an EMBL/GenBank/DDBJ whole genome shotgun (WGS) entry which is preliminary data.</text>
</comment>
<feature type="transmembrane region" description="Helical" evidence="5">
    <location>
        <begin position="20"/>
        <end position="44"/>
    </location>
</feature>
<dbReference type="PANTHER" id="PTHR19282:SF544">
    <property type="entry name" value="TETRASPANIN"/>
    <property type="match status" value="1"/>
</dbReference>
<evidence type="ECO:0000313" key="7">
    <source>
        <dbReference type="Proteomes" id="UP001608902"/>
    </source>
</evidence>
<proteinExistence type="predicted"/>
<feature type="transmembrane region" description="Helical" evidence="5">
    <location>
        <begin position="64"/>
        <end position="86"/>
    </location>
</feature>
<dbReference type="AlphaFoldDB" id="A0ABD6F2D3"/>
<feature type="transmembrane region" description="Helical" evidence="5">
    <location>
        <begin position="98"/>
        <end position="119"/>
    </location>
</feature>
<name>A0ABD6F2D3_9BILA</name>
<feature type="transmembrane region" description="Helical" evidence="5">
    <location>
        <begin position="228"/>
        <end position="253"/>
    </location>
</feature>
<reference evidence="6 7" key="1">
    <citation type="submission" date="2024-08" db="EMBL/GenBank/DDBJ databases">
        <title>Gnathostoma spinigerum genome.</title>
        <authorList>
            <person name="Gonzalez-Bertolin B."/>
            <person name="Monzon S."/>
            <person name="Zaballos A."/>
            <person name="Jimenez P."/>
            <person name="Dekumyoy P."/>
            <person name="Varona S."/>
            <person name="Cuesta I."/>
            <person name="Sumanam S."/>
            <person name="Adisakwattana P."/>
            <person name="Gasser R.B."/>
            <person name="Hernandez-Gonzalez A."/>
            <person name="Young N.D."/>
            <person name="Perteguer M.J."/>
        </authorList>
    </citation>
    <scope>NUCLEOTIDE SEQUENCE [LARGE SCALE GENOMIC DNA]</scope>
    <source>
        <strain evidence="6">AL3</strain>
        <tissue evidence="6">Liver</tissue>
    </source>
</reference>
<dbReference type="EMBL" id="JBGFUD010011382">
    <property type="protein sequence ID" value="MFH4983190.1"/>
    <property type="molecule type" value="Genomic_DNA"/>
</dbReference>
<sequence>MERNRRPRSSHDGCCNLRFLTVIVYFFNFLHFVCSLTLGLLFLWTFYFKWYFVALLPSYRYVQIATFCAILSVLLLGTFLFGYLALNKERPQLTAIYTLLLVIILLVECGTCLMAYSYYEQVALDLKSSLITSLIRDHSLVENISDAFRDLHRLGKCCGVFSFEDWRNSLWWQNVNDVQSGVTRGFDLIVPDFCCQTVINDCGQSDHPSNIYYNGCLSFLIRSVQEGLFVIATTTLAVSFVQLLGACFTTCFYQQMKRLLNVKRMVYNYNNAF</sequence>
<accession>A0ABD6F2D3</accession>
<protein>
    <recommendedName>
        <fullName evidence="8">Tetraspanin</fullName>
    </recommendedName>
</protein>
<organism evidence="6 7">
    <name type="scientific">Gnathostoma spinigerum</name>
    <dbReference type="NCBI Taxonomy" id="75299"/>
    <lineage>
        <taxon>Eukaryota</taxon>
        <taxon>Metazoa</taxon>
        <taxon>Ecdysozoa</taxon>
        <taxon>Nematoda</taxon>
        <taxon>Chromadorea</taxon>
        <taxon>Rhabditida</taxon>
        <taxon>Spirurina</taxon>
        <taxon>Gnathostomatomorpha</taxon>
        <taxon>Gnathostomatoidea</taxon>
        <taxon>Gnathostomatidae</taxon>
        <taxon>Gnathostoma</taxon>
    </lineage>
</organism>
<comment type="subcellular location">
    <subcellularLocation>
        <location evidence="1">Membrane</location>
        <topology evidence="1">Multi-pass membrane protein</topology>
    </subcellularLocation>
</comment>
<dbReference type="InterPro" id="IPR008952">
    <property type="entry name" value="Tetraspanin_EC2_sf"/>
</dbReference>
<dbReference type="PRINTS" id="PR00259">
    <property type="entry name" value="TMFOUR"/>
</dbReference>
<dbReference type="InterPro" id="IPR018499">
    <property type="entry name" value="Tetraspanin/Peripherin"/>
</dbReference>
<dbReference type="GO" id="GO:0016020">
    <property type="term" value="C:membrane"/>
    <property type="evidence" value="ECO:0007669"/>
    <property type="project" value="UniProtKB-SubCell"/>
</dbReference>
<dbReference type="Proteomes" id="UP001608902">
    <property type="component" value="Unassembled WGS sequence"/>
</dbReference>
<dbReference type="Pfam" id="PF00335">
    <property type="entry name" value="Tetraspanin"/>
    <property type="match status" value="1"/>
</dbReference>
<evidence type="ECO:0000256" key="2">
    <source>
        <dbReference type="ARBA" id="ARBA00022692"/>
    </source>
</evidence>
<evidence type="ECO:0000313" key="6">
    <source>
        <dbReference type="EMBL" id="MFH4983190.1"/>
    </source>
</evidence>
<dbReference type="SUPFAM" id="SSF48652">
    <property type="entry name" value="Tetraspanin"/>
    <property type="match status" value="1"/>
</dbReference>
<evidence type="ECO:0000256" key="1">
    <source>
        <dbReference type="ARBA" id="ARBA00004141"/>
    </source>
</evidence>
<dbReference type="Gene3D" id="1.10.1450.10">
    <property type="entry name" value="Tetraspanin"/>
    <property type="match status" value="1"/>
</dbReference>